<evidence type="ECO:0000256" key="4">
    <source>
        <dbReference type="ARBA" id="ARBA00022723"/>
    </source>
</evidence>
<evidence type="ECO:0000259" key="8">
    <source>
        <dbReference type="Pfam" id="PF18765"/>
    </source>
</evidence>
<comment type="caution">
    <text evidence="9">The sequence shown here is derived from an EMBL/GenBank/DDBJ whole genome shotgun (WGS) entry which is preliminary data.</text>
</comment>
<keyword evidence="6" id="KW-0067">ATP-binding</keyword>
<keyword evidence="4" id="KW-0479">Metal-binding</keyword>
<evidence type="ECO:0000256" key="1">
    <source>
        <dbReference type="ARBA" id="ARBA00001946"/>
    </source>
</evidence>
<organism evidence="9 10">
    <name type="scientific">Candidatus Desantisbacteria bacterium CG1_02_38_46</name>
    <dbReference type="NCBI Taxonomy" id="1817893"/>
    <lineage>
        <taxon>Bacteria</taxon>
        <taxon>Candidatus Desantisiibacteriota</taxon>
    </lineage>
</organism>
<sequence>MKRKINSYRDAWKKRWLEDVKNRHIKSDAAEKAAKKISLMLIRKFKVNKIILFGSVIKKEFDSGSDIDLAVEGLKKEFYIKALVEAENLVNFPVDIKPLEECKGFFKEQIQTKGRVLYEK</sequence>
<dbReference type="SUPFAM" id="SSF81301">
    <property type="entry name" value="Nucleotidyltransferase"/>
    <property type="match status" value="1"/>
</dbReference>
<feature type="domain" description="Polymerase beta nucleotidyltransferase" evidence="8">
    <location>
        <begin position="35"/>
        <end position="120"/>
    </location>
</feature>
<keyword evidence="5" id="KW-0547">Nucleotide-binding</keyword>
<dbReference type="GO" id="GO:0016779">
    <property type="term" value="F:nucleotidyltransferase activity"/>
    <property type="evidence" value="ECO:0007669"/>
    <property type="project" value="UniProtKB-KW"/>
</dbReference>
<evidence type="ECO:0000256" key="7">
    <source>
        <dbReference type="ARBA" id="ARBA00022842"/>
    </source>
</evidence>
<protein>
    <recommendedName>
        <fullName evidence="8">Polymerase beta nucleotidyltransferase domain-containing protein</fullName>
    </recommendedName>
</protein>
<keyword evidence="7" id="KW-0460">Magnesium</keyword>
<evidence type="ECO:0000256" key="6">
    <source>
        <dbReference type="ARBA" id="ARBA00022840"/>
    </source>
</evidence>
<keyword evidence="3" id="KW-0548">Nucleotidyltransferase</keyword>
<dbReference type="Pfam" id="PF18765">
    <property type="entry name" value="Polbeta"/>
    <property type="match status" value="1"/>
</dbReference>
<dbReference type="PIRSF" id="PIRSF020217">
    <property type="entry name" value="UCP020217"/>
    <property type="match status" value="1"/>
</dbReference>
<comment type="cofactor">
    <cofactor evidence="1">
        <name>Mg(2+)</name>
        <dbReference type="ChEBI" id="CHEBI:18420"/>
    </cofactor>
</comment>
<dbReference type="CDD" id="cd05403">
    <property type="entry name" value="NT_KNTase_like"/>
    <property type="match status" value="1"/>
</dbReference>
<dbReference type="EMBL" id="MNUO01000065">
    <property type="protein sequence ID" value="OIN97088.1"/>
    <property type="molecule type" value="Genomic_DNA"/>
</dbReference>
<dbReference type="InterPro" id="IPR041633">
    <property type="entry name" value="Polbeta"/>
</dbReference>
<dbReference type="InterPro" id="IPR043519">
    <property type="entry name" value="NT_sf"/>
</dbReference>
<dbReference type="PANTHER" id="PTHR33571:SF12">
    <property type="entry name" value="BSL3053 PROTEIN"/>
    <property type="match status" value="1"/>
</dbReference>
<evidence type="ECO:0000256" key="3">
    <source>
        <dbReference type="ARBA" id="ARBA00022695"/>
    </source>
</evidence>
<dbReference type="STRING" id="1817893.AUJ66_04425"/>
<dbReference type="InterPro" id="IPR052038">
    <property type="entry name" value="Type-VII_TA_antitoxin"/>
</dbReference>
<dbReference type="GO" id="GO:0005524">
    <property type="term" value="F:ATP binding"/>
    <property type="evidence" value="ECO:0007669"/>
    <property type="project" value="UniProtKB-KW"/>
</dbReference>
<evidence type="ECO:0000256" key="5">
    <source>
        <dbReference type="ARBA" id="ARBA00022741"/>
    </source>
</evidence>
<proteinExistence type="predicted"/>
<accession>A0A1J4SCT6</accession>
<reference evidence="9 10" key="1">
    <citation type="journal article" date="2016" name="Environ. Microbiol.">
        <title>Genomic resolution of a cold subsurface aquifer community provides metabolic insights for novel microbes adapted to high CO concentrations.</title>
        <authorList>
            <person name="Probst A.J."/>
            <person name="Castelle C.J."/>
            <person name="Singh A."/>
            <person name="Brown C.T."/>
            <person name="Anantharaman K."/>
            <person name="Sharon I."/>
            <person name="Hug L.A."/>
            <person name="Burstein D."/>
            <person name="Emerson J.B."/>
            <person name="Thomas B.C."/>
            <person name="Banfield J.F."/>
        </authorList>
    </citation>
    <scope>NUCLEOTIDE SEQUENCE [LARGE SCALE GENOMIC DNA]</scope>
    <source>
        <strain evidence="9">CG1_02_38_46</strain>
    </source>
</reference>
<dbReference type="Gene3D" id="3.30.460.10">
    <property type="entry name" value="Beta Polymerase, domain 2"/>
    <property type="match status" value="1"/>
</dbReference>
<dbReference type="PANTHER" id="PTHR33571">
    <property type="entry name" value="SSL8005 PROTEIN"/>
    <property type="match status" value="1"/>
</dbReference>
<dbReference type="GO" id="GO:0046872">
    <property type="term" value="F:metal ion binding"/>
    <property type="evidence" value="ECO:0007669"/>
    <property type="project" value="UniProtKB-KW"/>
</dbReference>
<dbReference type="InterPro" id="IPR024700">
    <property type="entry name" value="UCP020217"/>
</dbReference>
<evidence type="ECO:0000313" key="9">
    <source>
        <dbReference type="EMBL" id="OIN97088.1"/>
    </source>
</evidence>
<name>A0A1J4SCT6_9BACT</name>
<gene>
    <name evidence="9" type="ORF">AUJ66_04425</name>
</gene>
<dbReference type="AlphaFoldDB" id="A0A1J4SCT6"/>
<evidence type="ECO:0000313" key="10">
    <source>
        <dbReference type="Proteomes" id="UP000182278"/>
    </source>
</evidence>
<evidence type="ECO:0000256" key="2">
    <source>
        <dbReference type="ARBA" id="ARBA00022679"/>
    </source>
</evidence>
<dbReference type="Proteomes" id="UP000182278">
    <property type="component" value="Unassembled WGS sequence"/>
</dbReference>
<keyword evidence="2" id="KW-0808">Transferase</keyword>